<organism evidence="2 3">
    <name type="scientific">Nakamurella endophytica</name>
    <dbReference type="NCBI Taxonomy" id="1748367"/>
    <lineage>
        <taxon>Bacteria</taxon>
        <taxon>Bacillati</taxon>
        <taxon>Actinomycetota</taxon>
        <taxon>Actinomycetes</taxon>
        <taxon>Nakamurellales</taxon>
        <taxon>Nakamurellaceae</taxon>
        <taxon>Nakamurella</taxon>
    </lineage>
</organism>
<dbReference type="PROSITE" id="PS51819">
    <property type="entry name" value="VOC"/>
    <property type="match status" value="1"/>
</dbReference>
<dbReference type="Gene3D" id="3.10.180.10">
    <property type="entry name" value="2,3-Dihydroxybiphenyl 1,2-Dioxygenase, domain 1"/>
    <property type="match status" value="1"/>
</dbReference>
<reference evidence="2" key="2">
    <citation type="submission" date="2020-09" db="EMBL/GenBank/DDBJ databases">
        <authorList>
            <person name="Sun Q."/>
            <person name="Zhou Y."/>
        </authorList>
    </citation>
    <scope>NUCLEOTIDE SEQUENCE</scope>
    <source>
        <strain evidence="2">CGMCC 4.7308</strain>
    </source>
</reference>
<dbReference type="EMBL" id="BMNA01000004">
    <property type="protein sequence ID" value="GGM02879.1"/>
    <property type="molecule type" value="Genomic_DNA"/>
</dbReference>
<dbReference type="RefSeq" id="WP_188941732.1">
    <property type="nucleotide sequence ID" value="NZ_BMNA01000004.1"/>
</dbReference>
<dbReference type="SUPFAM" id="SSF54593">
    <property type="entry name" value="Glyoxalase/Bleomycin resistance protein/Dihydroxybiphenyl dioxygenase"/>
    <property type="match status" value="1"/>
</dbReference>
<keyword evidence="3" id="KW-1185">Reference proteome</keyword>
<evidence type="ECO:0000313" key="3">
    <source>
        <dbReference type="Proteomes" id="UP000655208"/>
    </source>
</evidence>
<dbReference type="InterPro" id="IPR037523">
    <property type="entry name" value="VOC_core"/>
</dbReference>
<evidence type="ECO:0000313" key="2">
    <source>
        <dbReference type="EMBL" id="GGM02879.1"/>
    </source>
</evidence>
<proteinExistence type="predicted"/>
<feature type="domain" description="VOC" evidence="1">
    <location>
        <begin position="3"/>
        <end position="127"/>
    </location>
</feature>
<reference evidence="2" key="1">
    <citation type="journal article" date="2014" name="Int. J. Syst. Evol. Microbiol.">
        <title>Complete genome sequence of Corynebacterium casei LMG S-19264T (=DSM 44701T), isolated from a smear-ripened cheese.</title>
        <authorList>
            <consortium name="US DOE Joint Genome Institute (JGI-PGF)"/>
            <person name="Walter F."/>
            <person name="Albersmeier A."/>
            <person name="Kalinowski J."/>
            <person name="Ruckert C."/>
        </authorList>
    </citation>
    <scope>NUCLEOTIDE SEQUENCE</scope>
    <source>
        <strain evidence="2">CGMCC 4.7308</strain>
    </source>
</reference>
<sequence length="132" mass="14137">MVRDPQINLYVADIPAAVAFHRDLLGFTETFRTPVDGPPVHVELRLGALVLCLAHPDNALRMHGLRVGAGGSPRAEVVLWCDGVDADHARLVAAGAPSLGPPHDFLGRLRAAWVADPAGNPVELVQQRHEGH</sequence>
<dbReference type="InterPro" id="IPR004360">
    <property type="entry name" value="Glyas_Fos-R_dOase_dom"/>
</dbReference>
<dbReference type="Pfam" id="PF00903">
    <property type="entry name" value="Glyoxalase"/>
    <property type="match status" value="1"/>
</dbReference>
<comment type="caution">
    <text evidence="2">The sequence shown here is derived from an EMBL/GenBank/DDBJ whole genome shotgun (WGS) entry which is preliminary data.</text>
</comment>
<protein>
    <recommendedName>
        <fullName evidence="1">VOC domain-containing protein</fullName>
    </recommendedName>
</protein>
<dbReference type="AlphaFoldDB" id="A0A917SXM4"/>
<evidence type="ECO:0000259" key="1">
    <source>
        <dbReference type="PROSITE" id="PS51819"/>
    </source>
</evidence>
<accession>A0A917SXM4</accession>
<dbReference type="InterPro" id="IPR029068">
    <property type="entry name" value="Glyas_Bleomycin-R_OHBP_Dase"/>
</dbReference>
<dbReference type="Proteomes" id="UP000655208">
    <property type="component" value="Unassembled WGS sequence"/>
</dbReference>
<name>A0A917SXM4_9ACTN</name>
<gene>
    <name evidence="2" type="ORF">GCM10011594_23740</name>
</gene>